<dbReference type="PANTHER" id="PTHR34040">
    <property type="entry name" value="FLAGELLAR BIOSYNTHETIC PROTEIN FLIQ"/>
    <property type="match status" value="1"/>
</dbReference>
<keyword evidence="5 9" id="KW-0812">Transmembrane</keyword>
<dbReference type="Pfam" id="PF01313">
    <property type="entry name" value="Bac_export_3"/>
    <property type="match status" value="1"/>
</dbReference>
<proteinExistence type="inferred from homology"/>
<gene>
    <name evidence="9 10" type="primary">fliQ</name>
    <name evidence="10" type="ORF">PITCH_A1500003</name>
</gene>
<evidence type="ECO:0000313" key="10">
    <source>
        <dbReference type="EMBL" id="SPD72689.1"/>
    </source>
</evidence>
<dbReference type="PIRSF" id="PIRSF004669">
    <property type="entry name" value="FliQ"/>
    <property type="match status" value="1"/>
</dbReference>
<evidence type="ECO:0000256" key="3">
    <source>
        <dbReference type="ARBA" id="ARBA00021718"/>
    </source>
</evidence>
<dbReference type="AlphaFoldDB" id="A0A445MTF8"/>
<accession>A0A445MTF8</accession>
<keyword evidence="10" id="KW-0966">Cell projection</keyword>
<comment type="similarity">
    <text evidence="2 9">Belongs to the FliQ/MopD/SpaQ family.</text>
</comment>
<dbReference type="NCBIfam" id="TIGR01402">
    <property type="entry name" value="fliQ"/>
    <property type="match status" value="1"/>
</dbReference>
<name>A0A445MTF8_9BACT</name>
<keyword evidence="6 9" id="KW-1133">Transmembrane helix</keyword>
<keyword evidence="10" id="KW-0969">Cilium</keyword>
<evidence type="ECO:0000256" key="1">
    <source>
        <dbReference type="ARBA" id="ARBA00004651"/>
    </source>
</evidence>
<evidence type="ECO:0000256" key="7">
    <source>
        <dbReference type="ARBA" id="ARBA00023136"/>
    </source>
</evidence>
<keyword evidence="4 9" id="KW-1003">Cell membrane</keyword>
<evidence type="ECO:0000256" key="9">
    <source>
        <dbReference type="RuleBase" id="RU364090"/>
    </source>
</evidence>
<comment type="function">
    <text evidence="9">Role in flagellar biosynthesis.</text>
</comment>
<keyword evidence="8 9" id="KW-0975">Bacterial flagellum</keyword>
<keyword evidence="10" id="KW-0282">Flagellum</keyword>
<evidence type="ECO:0000256" key="4">
    <source>
        <dbReference type="ARBA" id="ARBA00022475"/>
    </source>
</evidence>
<comment type="subcellular location">
    <subcellularLocation>
        <location evidence="1 9">Cell membrane</location>
        <topology evidence="1">Multi-pass membrane protein</topology>
    </subcellularLocation>
    <subcellularLocation>
        <location evidence="9">Bacterial flagellum basal body</location>
    </subcellularLocation>
</comment>
<dbReference type="GO" id="GO:0005886">
    <property type="term" value="C:plasma membrane"/>
    <property type="evidence" value="ECO:0007669"/>
    <property type="project" value="UniProtKB-SubCell"/>
</dbReference>
<evidence type="ECO:0000256" key="8">
    <source>
        <dbReference type="ARBA" id="ARBA00023143"/>
    </source>
</evidence>
<sequence length="89" mass="10046">MTYDFLTGFFGQAIKLTLLLSAPMLVTGLVVGLIVSIIQTATQLNEMTMTFVPKIVAVGIAILFFFPWMMQLMTDYTQNLFINLNSYIR</sequence>
<reference evidence="10" key="1">
    <citation type="submission" date="2018-01" db="EMBL/GenBank/DDBJ databases">
        <authorList>
            <person name="Regsiter A."/>
            <person name="William W."/>
        </authorList>
    </citation>
    <scope>NUCLEOTIDE SEQUENCE</scope>
    <source>
        <strain evidence="10">TRIP AH-1</strain>
    </source>
</reference>
<dbReference type="GO" id="GO:0009306">
    <property type="term" value="P:protein secretion"/>
    <property type="evidence" value="ECO:0007669"/>
    <property type="project" value="InterPro"/>
</dbReference>
<dbReference type="GO" id="GO:0044780">
    <property type="term" value="P:bacterial-type flagellum assembly"/>
    <property type="evidence" value="ECO:0007669"/>
    <property type="project" value="InterPro"/>
</dbReference>
<dbReference type="InterPro" id="IPR006305">
    <property type="entry name" value="FliQ"/>
</dbReference>
<evidence type="ECO:0000256" key="2">
    <source>
        <dbReference type="ARBA" id="ARBA00006156"/>
    </source>
</evidence>
<evidence type="ECO:0000256" key="6">
    <source>
        <dbReference type="ARBA" id="ARBA00022989"/>
    </source>
</evidence>
<dbReference type="GO" id="GO:0009425">
    <property type="term" value="C:bacterial-type flagellum basal body"/>
    <property type="evidence" value="ECO:0007669"/>
    <property type="project" value="UniProtKB-SubCell"/>
</dbReference>
<keyword evidence="7 9" id="KW-0472">Membrane</keyword>
<protein>
    <recommendedName>
        <fullName evidence="3 9">Flagellar biosynthetic protein FliQ</fullName>
    </recommendedName>
</protein>
<dbReference type="PANTHER" id="PTHR34040:SF2">
    <property type="entry name" value="FLAGELLAR BIOSYNTHETIC PROTEIN FLIQ"/>
    <property type="match status" value="1"/>
</dbReference>
<feature type="transmembrane region" description="Helical" evidence="9">
    <location>
        <begin position="51"/>
        <end position="70"/>
    </location>
</feature>
<dbReference type="InterPro" id="IPR002191">
    <property type="entry name" value="Bac_export_3"/>
</dbReference>
<dbReference type="PRINTS" id="PR00952">
    <property type="entry name" value="TYPE3IMQPROT"/>
</dbReference>
<dbReference type="EMBL" id="OJIN01000058">
    <property type="protein sequence ID" value="SPD72689.1"/>
    <property type="molecule type" value="Genomic_DNA"/>
</dbReference>
<organism evidence="10">
    <name type="scientific">uncultured Desulfobacterium sp</name>
    <dbReference type="NCBI Taxonomy" id="201089"/>
    <lineage>
        <taxon>Bacteria</taxon>
        <taxon>Pseudomonadati</taxon>
        <taxon>Thermodesulfobacteriota</taxon>
        <taxon>Desulfobacteria</taxon>
        <taxon>Desulfobacterales</taxon>
        <taxon>Desulfobacteriaceae</taxon>
        <taxon>Desulfobacterium</taxon>
        <taxon>environmental samples</taxon>
    </lineage>
</organism>
<evidence type="ECO:0000256" key="5">
    <source>
        <dbReference type="ARBA" id="ARBA00022692"/>
    </source>
</evidence>
<feature type="transmembrane region" description="Helical" evidence="9">
    <location>
        <begin position="20"/>
        <end position="39"/>
    </location>
</feature>